<keyword evidence="2" id="KW-0472">Membrane</keyword>
<name>Q222P5_ALBFT</name>
<protein>
    <submittedName>
        <fullName evidence="3">Uncharacterized protein</fullName>
    </submittedName>
</protein>
<evidence type="ECO:0000313" key="4">
    <source>
        <dbReference type="Proteomes" id="UP000008332"/>
    </source>
</evidence>
<sequence length="181" mass="19681">MRKSHHVHVAPDVRMVAKIGLRVAVASFLGLLLVLILVSDGKASGYRQIISAFALSKVSLGPAMLVFGFALVSFAGITAWLFSIYASFRIAGPLYRISRNLELLINHGLVAPLPIRHTDSLQREWEEFEASVSALRAQHEELKQALGEVENALAPISEAEDSTALATGIARLKKAEQLVNL</sequence>
<reference evidence="4" key="1">
    <citation type="submission" date="2006-02" db="EMBL/GenBank/DDBJ databases">
        <title>Complete sequence of chromosome of Rhodoferax ferrireducens DSM 15236.</title>
        <authorList>
            <person name="Copeland A."/>
            <person name="Lucas S."/>
            <person name="Lapidus A."/>
            <person name="Barry K."/>
            <person name="Detter J.C."/>
            <person name="Glavina del Rio T."/>
            <person name="Hammon N."/>
            <person name="Israni S."/>
            <person name="Pitluck S."/>
            <person name="Brettin T."/>
            <person name="Bruce D."/>
            <person name="Han C."/>
            <person name="Tapia R."/>
            <person name="Gilna P."/>
            <person name="Kiss H."/>
            <person name="Schmutz J."/>
            <person name="Larimer F."/>
            <person name="Land M."/>
            <person name="Kyrpides N."/>
            <person name="Ivanova N."/>
            <person name="Richardson P."/>
        </authorList>
    </citation>
    <scope>NUCLEOTIDE SEQUENCE [LARGE SCALE GENOMIC DNA]</scope>
    <source>
        <strain evidence="4">ATCC BAA-621 / DSM 15236 / T118</strain>
    </source>
</reference>
<feature type="coiled-coil region" evidence="1">
    <location>
        <begin position="125"/>
        <end position="152"/>
    </location>
</feature>
<dbReference type="EMBL" id="CP000267">
    <property type="protein sequence ID" value="ABD68008.1"/>
    <property type="molecule type" value="Genomic_DNA"/>
</dbReference>
<feature type="transmembrane region" description="Helical" evidence="2">
    <location>
        <begin position="59"/>
        <end position="86"/>
    </location>
</feature>
<keyword evidence="2" id="KW-1133">Transmembrane helix</keyword>
<dbReference type="RefSeq" id="WP_011462581.1">
    <property type="nucleotide sequence ID" value="NC_007908.1"/>
</dbReference>
<organism evidence="3 4">
    <name type="scientific">Albidiferax ferrireducens (strain ATCC BAA-621 / DSM 15236 / T118)</name>
    <name type="common">Rhodoferax ferrireducens</name>
    <dbReference type="NCBI Taxonomy" id="338969"/>
    <lineage>
        <taxon>Bacteria</taxon>
        <taxon>Pseudomonadati</taxon>
        <taxon>Pseudomonadota</taxon>
        <taxon>Betaproteobacteria</taxon>
        <taxon>Burkholderiales</taxon>
        <taxon>Comamonadaceae</taxon>
        <taxon>Rhodoferax</taxon>
    </lineage>
</organism>
<proteinExistence type="predicted"/>
<evidence type="ECO:0000256" key="2">
    <source>
        <dbReference type="SAM" id="Phobius"/>
    </source>
</evidence>
<accession>Q222P5</accession>
<keyword evidence="2" id="KW-0812">Transmembrane</keyword>
<gene>
    <name evidence="3" type="ordered locus">Rfer_0251</name>
</gene>
<keyword evidence="1" id="KW-0175">Coiled coil</keyword>
<dbReference type="KEGG" id="rfr:Rfer_0251"/>
<keyword evidence="4" id="KW-1185">Reference proteome</keyword>
<evidence type="ECO:0000313" key="3">
    <source>
        <dbReference type="EMBL" id="ABD68008.1"/>
    </source>
</evidence>
<evidence type="ECO:0000256" key="1">
    <source>
        <dbReference type="SAM" id="Coils"/>
    </source>
</evidence>
<feature type="transmembrane region" description="Helical" evidence="2">
    <location>
        <begin position="21"/>
        <end position="39"/>
    </location>
</feature>
<dbReference type="HOGENOM" id="CLU_1487946_0_0_4"/>
<dbReference type="OrthoDB" id="8776874at2"/>
<dbReference type="AlphaFoldDB" id="Q222P5"/>
<dbReference type="STRING" id="338969.Rfer_0251"/>
<dbReference type="Proteomes" id="UP000008332">
    <property type="component" value="Chromosome"/>
</dbReference>